<reference evidence="2" key="1">
    <citation type="submission" date="2019-08" db="EMBL/GenBank/DDBJ databases">
        <authorList>
            <person name="Kucharzyk K."/>
            <person name="Murdoch R.W."/>
            <person name="Higgins S."/>
            <person name="Loffler F."/>
        </authorList>
    </citation>
    <scope>NUCLEOTIDE SEQUENCE</scope>
</reference>
<keyword evidence="1" id="KW-0472">Membrane</keyword>
<proteinExistence type="predicted"/>
<evidence type="ECO:0000313" key="2">
    <source>
        <dbReference type="EMBL" id="MPN34163.1"/>
    </source>
</evidence>
<keyword evidence="1" id="KW-0812">Transmembrane</keyword>
<dbReference type="AlphaFoldDB" id="A0A645HEG1"/>
<keyword evidence="1" id="KW-1133">Transmembrane helix</keyword>
<name>A0A645HEG1_9ZZZZ</name>
<comment type="caution">
    <text evidence="2">The sequence shown here is derived from an EMBL/GenBank/DDBJ whole genome shotgun (WGS) entry which is preliminary data.</text>
</comment>
<feature type="transmembrane region" description="Helical" evidence="1">
    <location>
        <begin position="81"/>
        <end position="99"/>
    </location>
</feature>
<gene>
    <name evidence="2" type="ORF">SDC9_181656</name>
</gene>
<sequence>MLSKISNLSSFEVVVLVKRATVPTSETTVLLRSKRFSTACAVTFPVSSKISHAVSFMLLRLIIENNVDTVPRDKISIANTVAKIFVLMLFSFAPFLFTFDLTSDLFLVFFNPIHFRLSPILDKALRFKFSQDHMNIEQVPLQQLFPS</sequence>
<evidence type="ECO:0000256" key="1">
    <source>
        <dbReference type="SAM" id="Phobius"/>
    </source>
</evidence>
<protein>
    <submittedName>
        <fullName evidence="2">Uncharacterized protein</fullName>
    </submittedName>
</protein>
<dbReference type="EMBL" id="VSSQ01087057">
    <property type="protein sequence ID" value="MPN34163.1"/>
    <property type="molecule type" value="Genomic_DNA"/>
</dbReference>
<organism evidence="2">
    <name type="scientific">bioreactor metagenome</name>
    <dbReference type="NCBI Taxonomy" id="1076179"/>
    <lineage>
        <taxon>unclassified sequences</taxon>
        <taxon>metagenomes</taxon>
        <taxon>ecological metagenomes</taxon>
    </lineage>
</organism>
<accession>A0A645HEG1</accession>